<reference evidence="1 2" key="1">
    <citation type="journal article" date="2005" name="J. Bacteriol.">
        <title>Insights into genome plasticity and pathogenicity of the plant pathogenic Bacterium Xanthomonas campestris pv. vesicatoria revealed by the complete genome sequence.</title>
        <authorList>
            <person name="Thieme F."/>
            <person name="Koebnik R."/>
            <person name="Bekel T."/>
            <person name="Berger C."/>
            <person name="Boch J."/>
            <person name="Buettner D."/>
            <person name="Caldana C."/>
            <person name="Gaigalat L."/>
            <person name="Goesmann A."/>
            <person name="Kay S."/>
            <person name="Kirchner O."/>
            <person name="Lanz C."/>
            <person name="Linke B."/>
            <person name="McHardy A.C."/>
            <person name="Meyer F."/>
            <person name="Mittenhuber G."/>
            <person name="Nies D.H."/>
            <person name="Niesbach-Kloesgen U."/>
            <person name="Patschkowski T."/>
            <person name="Rueckert C."/>
            <person name="Rupp O."/>
            <person name="Schneicker S."/>
            <person name="Schuster S.C."/>
            <person name="Vorhoelter F.J."/>
            <person name="Weber E."/>
            <person name="Puehler A."/>
            <person name="Bonas U."/>
            <person name="Bartels D."/>
            <person name="Kaiser O."/>
        </authorList>
    </citation>
    <scope>NUCLEOTIDE SEQUENCE [LARGE SCALE GENOMIC DNA]</scope>
    <source>
        <strain evidence="1 2">85-10</strain>
    </source>
</reference>
<accession>Q3BS45</accession>
<organism evidence="2">
    <name type="scientific">Xanthomonas euvesicatoria pv. vesicatoria (strain 85-10)</name>
    <name type="common">Xanthomonas campestris pv. vesicatoria</name>
    <dbReference type="NCBI Taxonomy" id="316273"/>
    <lineage>
        <taxon>Bacteria</taxon>
        <taxon>Pseudomonadati</taxon>
        <taxon>Pseudomonadota</taxon>
        <taxon>Gammaproteobacteria</taxon>
        <taxon>Lysobacterales</taxon>
        <taxon>Lysobacteraceae</taxon>
        <taxon>Xanthomonas</taxon>
    </lineage>
</organism>
<dbReference type="KEGG" id="xcv:XCV2687"/>
<name>Q3BS45_XANE5</name>
<protein>
    <submittedName>
        <fullName evidence="1">Uncharacterized protein</fullName>
    </submittedName>
</protein>
<evidence type="ECO:0000313" key="2">
    <source>
        <dbReference type="Proteomes" id="UP000007069"/>
    </source>
</evidence>
<proteinExistence type="predicted"/>
<dbReference type="Proteomes" id="UP000007069">
    <property type="component" value="Chromosome"/>
</dbReference>
<dbReference type="eggNOG" id="COG2771">
    <property type="taxonomic scope" value="Bacteria"/>
</dbReference>
<evidence type="ECO:0000313" key="1">
    <source>
        <dbReference type="EMBL" id="CAJ24364.1"/>
    </source>
</evidence>
<dbReference type="AlphaFoldDB" id="Q3BS45"/>
<dbReference type="HOGENOM" id="CLU_743009_0_0_6"/>
<gene>
    <name evidence="1" type="ordered locus">XCV2687</name>
</gene>
<dbReference type="EMBL" id="AM039952">
    <property type="protein sequence ID" value="CAJ24364.1"/>
    <property type="molecule type" value="Genomic_DNA"/>
</dbReference>
<sequence length="351" mass="36726">MQRRLRRLELSPDGAAAIAGDSNALTRVSARVETLRDTMRVGLINGDLHTNAPLGLRADDIRPSIQNFFRNEVGYGQAHVAQLQSLKGYAAVDNGWAAVTHTEGRVVGTLQHIQSVPNPLTRGGAVELQRHGLSQAISNAYHAGRLTISPGGVAVVENTLGEEAARPLRIPRGQSGAASMEVLLGNASASTVVRSGGLLATGADAVLTARRSAELLEQGNPTAAQSEVTHALARNVGGWAGGASTAVALGGSGFVPAALVIGDALLMSKAFDKGADLLDNRTIYHQTDRTGVEWQFNGRNWQREAAIDLAQDGRRTPGEQPVVASYEKSQELGVLANAKAAELALGKAPPP</sequence>